<dbReference type="PROSITE" id="PS00138">
    <property type="entry name" value="SUBTILASE_SER"/>
    <property type="match status" value="1"/>
</dbReference>
<dbReference type="InterPro" id="IPR013783">
    <property type="entry name" value="Ig-like_fold"/>
</dbReference>
<dbReference type="SUPFAM" id="SSF52743">
    <property type="entry name" value="Subtilisin-like"/>
    <property type="match status" value="1"/>
</dbReference>
<dbReference type="Gene3D" id="2.60.40.4070">
    <property type="match status" value="1"/>
</dbReference>
<dbReference type="EMBL" id="QZEZ01000003">
    <property type="protein sequence ID" value="RJK96406.1"/>
    <property type="molecule type" value="Genomic_DNA"/>
</dbReference>
<evidence type="ECO:0000256" key="5">
    <source>
        <dbReference type="PROSITE-ProRule" id="PRU01240"/>
    </source>
</evidence>
<keyword evidence="12" id="KW-1185">Reference proteome</keyword>
<reference evidence="11 12" key="1">
    <citation type="submission" date="2018-09" db="EMBL/GenBank/DDBJ databases">
        <title>YIM 75000 draft genome.</title>
        <authorList>
            <person name="Tang S."/>
            <person name="Feng Y."/>
        </authorList>
    </citation>
    <scope>NUCLEOTIDE SEQUENCE [LARGE SCALE GENOMIC DNA]</scope>
    <source>
        <strain evidence="11 12">YIM 75000</strain>
    </source>
</reference>
<dbReference type="PANTHER" id="PTHR43806">
    <property type="entry name" value="PEPTIDASE S8"/>
    <property type="match status" value="1"/>
</dbReference>
<comment type="similarity">
    <text evidence="1 5 6">Belongs to the peptidase S8 family.</text>
</comment>
<dbReference type="InterPro" id="IPR015500">
    <property type="entry name" value="Peptidase_S8_subtilisin-rel"/>
</dbReference>
<evidence type="ECO:0000256" key="3">
    <source>
        <dbReference type="ARBA" id="ARBA00022801"/>
    </source>
</evidence>
<dbReference type="GO" id="GO:0006508">
    <property type="term" value="P:proteolysis"/>
    <property type="evidence" value="ECO:0007669"/>
    <property type="project" value="UniProtKB-KW"/>
</dbReference>
<evidence type="ECO:0000259" key="10">
    <source>
        <dbReference type="Pfam" id="PF13860"/>
    </source>
</evidence>
<dbReference type="InterPro" id="IPR000209">
    <property type="entry name" value="Peptidase_S8/S53_dom"/>
</dbReference>
<dbReference type="InterPro" id="IPR022398">
    <property type="entry name" value="Peptidase_S8_His-AS"/>
</dbReference>
<feature type="active site" description="Charge relay system" evidence="5">
    <location>
        <position position="207"/>
    </location>
</feature>
<dbReference type="InterPro" id="IPR023828">
    <property type="entry name" value="Peptidase_S8_Ser-AS"/>
</dbReference>
<gene>
    <name evidence="11" type="ORF">D5H78_09260</name>
</gene>
<evidence type="ECO:0000259" key="9">
    <source>
        <dbReference type="Pfam" id="PF00082"/>
    </source>
</evidence>
<dbReference type="InterPro" id="IPR023827">
    <property type="entry name" value="Peptidase_S8_Asp-AS"/>
</dbReference>
<protein>
    <recommendedName>
        <fullName evidence="13">Peptidase S8/S53 domain-containing protein</fullName>
    </recommendedName>
</protein>
<keyword evidence="3 5" id="KW-0378">Hydrolase</keyword>
<dbReference type="Gene3D" id="3.40.50.200">
    <property type="entry name" value="Peptidase S8/S53 domain"/>
    <property type="match status" value="1"/>
</dbReference>
<dbReference type="PROSITE" id="PS00137">
    <property type="entry name" value="SUBTILASE_HIS"/>
    <property type="match status" value="1"/>
</dbReference>
<evidence type="ECO:0000256" key="4">
    <source>
        <dbReference type="ARBA" id="ARBA00022825"/>
    </source>
</evidence>
<dbReference type="Pfam" id="PF17957">
    <property type="entry name" value="Big_7"/>
    <property type="match status" value="1"/>
</dbReference>
<dbReference type="InterPro" id="IPR050131">
    <property type="entry name" value="Peptidase_S8_subtilisin-like"/>
</dbReference>
<dbReference type="InterPro" id="IPR025965">
    <property type="entry name" value="FlgD/Vpr_Ig-like"/>
</dbReference>
<keyword evidence="8" id="KW-0732">Signal</keyword>
<sequence>MTKNLPRPPRAVLAAAAVLAGLLAPAGAAAAAGPAARPAPPPVPGPAVAAPRQAPEDQARITVRLEAGAPVARSAAAADGLAALDAAGAQDARPVAGERAYQVVLPADEATGAATALEDQPGVASVSVGYRRSAHLVPKDPLWRYQEPYMTALKAPTAWDTARSGPGVKIAVVDTGVAVGHPDLAGKVVARRNVVHGDADVRDAEGHGTAVASVAAAAPHNRVGMAGAGWGASIIAVKVADDAGGMWSDDVARGIRWAADQGADVINLSLGGPTVEPYEREAVAYARSKGAVVVASAGNEGTKVPNYPAALPGVISVGASNHYGTGRPSWSSFGAWVDVAAPGSSIAAANTDGTWGPWDGTSFSSPLVAGEVALLVGAAPDATEPQLTAAVLGATRGGGLGFARGIVDFPAALASLTQTRATSPRAGAVVSGAVAVTASSASPYVRFALPGQSAVVARVAGGVARASVTSYGLSGAQPLRVSGCTSPTSCSPKQTVTTVTVRNPAPAVTVPAEEVRTTAAAVSATAPGGAVRFLLDGRVVSTDASAPYQASLPVYNVADGPHTVQAVLCSSAATVCDTAHPSPARTIQVRRLHPAITSLAPAVFTPDGDGRDDASRLIFTLERAQAVRIDVRDAAGTSVREAVWASLPAGKHVWYWDGRRTDGTPARAGKHVLTVSTSATVGGVALEGLARAGVTLQR</sequence>
<dbReference type="GO" id="GO:0005975">
    <property type="term" value="P:carbohydrate metabolic process"/>
    <property type="evidence" value="ECO:0007669"/>
    <property type="project" value="UniProtKB-ARBA"/>
</dbReference>
<dbReference type="PROSITE" id="PS00136">
    <property type="entry name" value="SUBTILASE_ASP"/>
    <property type="match status" value="1"/>
</dbReference>
<evidence type="ECO:0000256" key="2">
    <source>
        <dbReference type="ARBA" id="ARBA00022670"/>
    </source>
</evidence>
<evidence type="ECO:0000313" key="12">
    <source>
        <dbReference type="Proteomes" id="UP000265614"/>
    </source>
</evidence>
<evidence type="ECO:0000256" key="1">
    <source>
        <dbReference type="ARBA" id="ARBA00011073"/>
    </source>
</evidence>
<evidence type="ECO:0008006" key="13">
    <source>
        <dbReference type="Google" id="ProtNLM"/>
    </source>
</evidence>
<feature type="region of interest" description="Disordered" evidence="7">
    <location>
        <begin position="32"/>
        <end position="55"/>
    </location>
</feature>
<dbReference type="Pfam" id="PF00082">
    <property type="entry name" value="Peptidase_S8"/>
    <property type="match status" value="1"/>
</dbReference>
<feature type="active site" description="Charge relay system" evidence="5">
    <location>
        <position position="362"/>
    </location>
</feature>
<organism evidence="11 12">
    <name type="scientific">Vallicoccus soli</name>
    <dbReference type="NCBI Taxonomy" id="2339232"/>
    <lineage>
        <taxon>Bacteria</taxon>
        <taxon>Bacillati</taxon>
        <taxon>Actinomycetota</taxon>
        <taxon>Actinomycetes</taxon>
        <taxon>Motilibacterales</taxon>
        <taxon>Vallicoccaceae</taxon>
        <taxon>Vallicoccus</taxon>
    </lineage>
</organism>
<evidence type="ECO:0000256" key="8">
    <source>
        <dbReference type="SAM" id="SignalP"/>
    </source>
</evidence>
<evidence type="ECO:0000256" key="7">
    <source>
        <dbReference type="SAM" id="MobiDB-lite"/>
    </source>
</evidence>
<evidence type="ECO:0000256" key="6">
    <source>
        <dbReference type="RuleBase" id="RU003355"/>
    </source>
</evidence>
<dbReference type="RefSeq" id="WP_119950137.1">
    <property type="nucleotide sequence ID" value="NZ_QZEZ01000003.1"/>
</dbReference>
<dbReference type="Gene3D" id="2.60.40.10">
    <property type="entry name" value="Immunoglobulins"/>
    <property type="match status" value="1"/>
</dbReference>
<accession>A0A3A3Z461</accession>
<dbReference type="AlphaFoldDB" id="A0A3A3Z461"/>
<dbReference type="OrthoDB" id="5240330at2"/>
<dbReference type="PROSITE" id="PS51892">
    <property type="entry name" value="SUBTILASE"/>
    <property type="match status" value="1"/>
</dbReference>
<evidence type="ECO:0000313" key="11">
    <source>
        <dbReference type="EMBL" id="RJK96406.1"/>
    </source>
</evidence>
<dbReference type="Pfam" id="PF13860">
    <property type="entry name" value="FlgD_ig"/>
    <property type="match status" value="1"/>
</dbReference>
<keyword evidence="4 5" id="KW-0720">Serine protease</keyword>
<dbReference type="GO" id="GO:0004252">
    <property type="term" value="F:serine-type endopeptidase activity"/>
    <property type="evidence" value="ECO:0007669"/>
    <property type="project" value="UniProtKB-UniRule"/>
</dbReference>
<comment type="caution">
    <text evidence="11">The sequence shown here is derived from an EMBL/GenBank/DDBJ whole genome shotgun (WGS) entry which is preliminary data.</text>
</comment>
<feature type="signal peptide" evidence="8">
    <location>
        <begin position="1"/>
        <end position="31"/>
    </location>
</feature>
<proteinExistence type="inferred from homology"/>
<feature type="active site" description="Charge relay system" evidence="5">
    <location>
        <position position="174"/>
    </location>
</feature>
<feature type="domain" description="Peptidase S8/S53" evidence="9">
    <location>
        <begin position="165"/>
        <end position="395"/>
    </location>
</feature>
<keyword evidence="2 5" id="KW-0645">Protease</keyword>
<dbReference type="InterPro" id="IPR036852">
    <property type="entry name" value="Peptidase_S8/S53_dom_sf"/>
</dbReference>
<dbReference type="PRINTS" id="PR00723">
    <property type="entry name" value="SUBTILISIN"/>
</dbReference>
<name>A0A3A3Z461_9ACTN</name>
<dbReference type="PANTHER" id="PTHR43806:SF11">
    <property type="entry name" value="CEREVISIN-RELATED"/>
    <property type="match status" value="1"/>
</dbReference>
<dbReference type="Proteomes" id="UP000265614">
    <property type="component" value="Unassembled WGS sequence"/>
</dbReference>
<feature type="chain" id="PRO_5017450412" description="Peptidase S8/S53 domain-containing protein" evidence="8">
    <location>
        <begin position="32"/>
        <end position="698"/>
    </location>
</feature>
<feature type="domain" description="FlgD/Vpr Ig-like" evidence="10">
    <location>
        <begin position="622"/>
        <end position="678"/>
    </location>
</feature>